<dbReference type="AlphaFoldDB" id="A0A131ZU35"/>
<proteinExistence type="predicted"/>
<evidence type="ECO:0000256" key="1">
    <source>
        <dbReference type="SAM" id="MobiDB-lite"/>
    </source>
</evidence>
<gene>
    <name evidence="2" type="ORF">QR98_0006870</name>
</gene>
<feature type="compositionally biased region" description="Basic residues" evidence="1">
    <location>
        <begin position="534"/>
        <end position="547"/>
    </location>
</feature>
<reference evidence="2 3" key="1">
    <citation type="journal article" date="2015" name="Parasit. Vectors">
        <title>Draft genome of the scabies mite.</title>
        <authorList>
            <person name="Rider S.D.Jr."/>
            <person name="Morgan M.S."/>
            <person name="Arlian L.G."/>
        </authorList>
    </citation>
    <scope>NUCLEOTIDE SEQUENCE [LARGE SCALE GENOMIC DNA]</scope>
    <source>
        <strain evidence="2">Arlian Lab</strain>
    </source>
</reference>
<feature type="compositionally biased region" description="Basic residues" evidence="1">
    <location>
        <begin position="456"/>
        <end position="471"/>
    </location>
</feature>
<sequence length="771" mass="87976">MAFRSMNIDLNQIQDYLMSTESSPLDFTIPIYPIPNRPNRVLDHIELDESRDECYYEWLPSLKYDEKKFLEFNLSSQEQGDKGKNNNPETAERANHPSIVENDDEKMETSSENEIKVKNETESASQDDDSVSKSKLVFKFTLEQVNSNLVANSDMIDNSSFLSIPTVNDDMTLKFKNVFKKKSKKIENDEIDDLWFGENNLKPTIIRVKEIGKKEKKKNEEKTPKSSKKLKEPKLSLKFGLPSIDGDESLASKIEKTNELTTETSTMPKKRQYRRKAKDDSSSERPSKKAKILDEDKINISDFIPSPYSGSSSFSPSVKLQQQKYGSGTIETDDSLRSFQQSHDNNDGDDDDSRPNREQSTLEFENDSPNFGLNKSKEKSKKSSKSSTANLSTNSSSSKRNKHYKSAEVIESSDSSSSDDDEKNLTAQQTPISSLTESIANNEDNFEIDHDDAKAKQKSHRAKSSKKRKREHQTESPNFLSSLNDDDGVFKTSTLDEDVNTNNDENNRKDLGVDDDDIENVVQESNKEKESSKHLKKLKKHLKKQKHHGSEEKTHKKHKKIKNKSREKDNSERSKEKDSVKIKEKGIKPPKLNIKFGKNNSFTTSSSSSILAESSLNETEGGRSDDIEIGDVSFKLKTSQDTASKRFDKMMESIRAKEVDVSIGDDNNHQPNTSKKQEGSKKKRESLKNRNQNVSEREITDENGAEKHWDQQENVEQVEQGLVFIKDKHNNNDDEERDDDDDAVIDSRDPNEKCLNTNKETEELKLVKEER</sequence>
<feature type="compositionally biased region" description="Polar residues" evidence="1">
    <location>
        <begin position="425"/>
        <end position="443"/>
    </location>
</feature>
<feature type="compositionally biased region" description="Basic and acidic residues" evidence="1">
    <location>
        <begin position="79"/>
        <end position="95"/>
    </location>
</feature>
<feature type="region of interest" description="Disordered" evidence="1">
    <location>
        <begin position="658"/>
        <end position="771"/>
    </location>
</feature>
<evidence type="ECO:0000313" key="2">
    <source>
        <dbReference type="EMBL" id="KPM02278.1"/>
    </source>
</evidence>
<feature type="compositionally biased region" description="Low complexity" evidence="1">
    <location>
        <begin position="385"/>
        <end position="398"/>
    </location>
</feature>
<dbReference type="VEuPathDB" id="VectorBase:SSCA001233"/>
<feature type="compositionally biased region" description="Basic and acidic residues" evidence="1">
    <location>
        <begin position="759"/>
        <end position="771"/>
    </location>
</feature>
<feature type="compositionally biased region" description="Basic and acidic residues" evidence="1">
    <location>
        <begin position="695"/>
        <end position="711"/>
    </location>
</feature>
<feature type="compositionally biased region" description="Basic and acidic residues" evidence="1">
    <location>
        <begin position="107"/>
        <end position="121"/>
    </location>
</feature>
<protein>
    <submittedName>
        <fullName evidence="2">Uncharacterized protein</fullName>
    </submittedName>
</protein>
<accession>A0A131ZU35</accession>
<feature type="compositionally biased region" description="Low complexity" evidence="1">
    <location>
        <begin position="305"/>
        <end position="317"/>
    </location>
</feature>
<feature type="region of interest" description="Disordered" evidence="1">
    <location>
        <begin position="255"/>
        <end position="629"/>
    </location>
</feature>
<evidence type="ECO:0000313" key="3">
    <source>
        <dbReference type="Proteomes" id="UP000616769"/>
    </source>
</evidence>
<feature type="region of interest" description="Disordered" evidence="1">
    <location>
        <begin position="75"/>
        <end position="128"/>
    </location>
</feature>
<dbReference type="EMBL" id="JXLN01001434">
    <property type="protein sequence ID" value="KPM02278.1"/>
    <property type="molecule type" value="Genomic_DNA"/>
</dbReference>
<dbReference type="OrthoDB" id="436852at2759"/>
<feature type="compositionally biased region" description="Basic and acidic residues" evidence="1">
    <location>
        <begin position="564"/>
        <end position="587"/>
    </location>
</feature>
<feature type="compositionally biased region" description="Low complexity" evidence="1">
    <location>
        <begin position="600"/>
        <end position="618"/>
    </location>
</feature>
<feature type="compositionally biased region" description="Basic and acidic residues" evidence="1">
    <location>
        <begin position="277"/>
        <end position="299"/>
    </location>
</feature>
<name>A0A131ZU35_SARSC</name>
<feature type="compositionally biased region" description="Polar residues" evidence="1">
    <location>
        <begin position="318"/>
        <end position="330"/>
    </location>
</feature>
<dbReference type="Proteomes" id="UP000616769">
    <property type="component" value="Unassembled WGS sequence"/>
</dbReference>
<comment type="caution">
    <text evidence="2">The sequence shown here is derived from an EMBL/GenBank/DDBJ whole genome shotgun (WGS) entry which is preliminary data.</text>
</comment>
<organism evidence="2 3">
    <name type="scientific">Sarcoptes scabiei</name>
    <name type="common">Itch mite</name>
    <name type="synonym">Acarus scabiei</name>
    <dbReference type="NCBI Taxonomy" id="52283"/>
    <lineage>
        <taxon>Eukaryota</taxon>
        <taxon>Metazoa</taxon>
        <taxon>Ecdysozoa</taxon>
        <taxon>Arthropoda</taxon>
        <taxon>Chelicerata</taxon>
        <taxon>Arachnida</taxon>
        <taxon>Acari</taxon>
        <taxon>Acariformes</taxon>
        <taxon>Sarcoptiformes</taxon>
        <taxon>Astigmata</taxon>
        <taxon>Psoroptidia</taxon>
        <taxon>Sarcoptoidea</taxon>
        <taxon>Sarcoptidae</taxon>
        <taxon>Sarcoptinae</taxon>
        <taxon>Sarcoptes</taxon>
    </lineage>
</organism>
<feature type="compositionally biased region" description="Polar residues" evidence="1">
    <location>
        <begin position="358"/>
        <end position="373"/>
    </location>
</feature>
<feature type="compositionally biased region" description="Acidic residues" evidence="1">
    <location>
        <begin position="733"/>
        <end position="744"/>
    </location>
</feature>